<organism evidence="1 2">
    <name type="scientific">Chryseobacterium taihuense</name>
    <dbReference type="NCBI Taxonomy" id="1141221"/>
    <lineage>
        <taxon>Bacteria</taxon>
        <taxon>Pseudomonadati</taxon>
        <taxon>Bacteroidota</taxon>
        <taxon>Flavobacteriia</taxon>
        <taxon>Flavobacteriales</taxon>
        <taxon>Weeksellaceae</taxon>
        <taxon>Chryseobacterium group</taxon>
        <taxon>Chryseobacterium</taxon>
    </lineage>
</organism>
<dbReference type="KEGG" id="ctai:NCTC12078_01742"/>
<name>A0A4U8WDP7_9FLAO</name>
<protein>
    <submittedName>
        <fullName evidence="1">RHS repeat-associated core domain</fullName>
    </submittedName>
</protein>
<dbReference type="AlphaFoldDB" id="A0A4U8WDP7"/>
<sequence length="322" mass="34334">MLDLGRWGVVDPLVEVTPHLSPYHYANNNPLMYNDPKGMLSQSFIDAMWNSSPDGATTTWYNTGSGFVSSMGGAMDYDGHCINWSAGYTNSLLAGVGAGPAFNYIDAGGAGGGGGVAGEILIPEVTVYGRAGQGFGLGTYNSLMMERAFENSAMQWNLSQAKGSLYDAIANTKVGQSVTGFENFLFKDVPQFFVGGSLFNAGWKAIGAGKYLSGITSNLYSRVTSRILANSANGGANLAPLGLVSTGRTVAGNLVEQMAMKDAMANPQLGTRIMEGMKDSRWLGWTKMEYKVKTANGVNAVIHYVAKWKNGVLKAVDDFKFK</sequence>
<dbReference type="EMBL" id="LR215974">
    <property type="protein sequence ID" value="VFB03726.1"/>
    <property type="molecule type" value="Genomic_DNA"/>
</dbReference>
<evidence type="ECO:0000313" key="2">
    <source>
        <dbReference type="Proteomes" id="UP000290013"/>
    </source>
</evidence>
<accession>A0A4U8WDP7</accession>
<evidence type="ECO:0000313" key="1">
    <source>
        <dbReference type="EMBL" id="VFB03726.1"/>
    </source>
</evidence>
<gene>
    <name evidence="1" type="ORF">NCTC12078_01742</name>
</gene>
<dbReference type="Gene3D" id="2.180.10.10">
    <property type="entry name" value="RHS repeat-associated core"/>
    <property type="match status" value="1"/>
</dbReference>
<dbReference type="Proteomes" id="UP000290013">
    <property type="component" value="Chromosome"/>
</dbReference>
<reference evidence="1 2" key="1">
    <citation type="submission" date="2019-02" db="EMBL/GenBank/DDBJ databases">
        <authorList>
            <consortium name="Pathogen Informatics"/>
        </authorList>
    </citation>
    <scope>NUCLEOTIDE SEQUENCE [LARGE SCALE GENOMIC DNA]</scope>
    <source>
        <strain evidence="1 2">3012STDY6944375</strain>
    </source>
</reference>
<proteinExistence type="predicted"/>